<sequence length="103" mass="11650">STYLLVKDSIYLALTLEKSKSPKCHPPSTPGQEIQPHKSTETINNISTQPISNSMAPIRYRYISSRDITEHSADPIPTSSKHSAIEHYARLQNFVKRQQSQKT</sequence>
<dbReference type="Proteomes" id="UP000070133">
    <property type="component" value="Unassembled WGS sequence"/>
</dbReference>
<organism evidence="2 3">
    <name type="scientific">Pseudocercospora eumusae</name>
    <dbReference type="NCBI Taxonomy" id="321146"/>
    <lineage>
        <taxon>Eukaryota</taxon>
        <taxon>Fungi</taxon>
        <taxon>Dikarya</taxon>
        <taxon>Ascomycota</taxon>
        <taxon>Pezizomycotina</taxon>
        <taxon>Dothideomycetes</taxon>
        <taxon>Dothideomycetidae</taxon>
        <taxon>Mycosphaerellales</taxon>
        <taxon>Mycosphaerellaceae</taxon>
        <taxon>Pseudocercospora</taxon>
    </lineage>
</organism>
<evidence type="ECO:0000256" key="1">
    <source>
        <dbReference type="SAM" id="MobiDB-lite"/>
    </source>
</evidence>
<evidence type="ECO:0000313" key="2">
    <source>
        <dbReference type="EMBL" id="KXT04152.1"/>
    </source>
</evidence>
<feature type="non-terminal residue" evidence="2">
    <location>
        <position position="1"/>
    </location>
</feature>
<protein>
    <submittedName>
        <fullName evidence="2">Uncharacterized protein</fullName>
    </submittedName>
</protein>
<dbReference type="EMBL" id="LFZN01000023">
    <property type="protein sequence ID" value="KXT04152.1"/>
    <property type="molecule type" value="Genomic_DNA"/>
</dbReference>
<comment type="caution">
    <text evidence="2">The sequence shown here is derived from an EMBL/GenBank/DDBJ whole genome shotgun (WGS) entry which is preliminary data.</text>
</comment>
<evidence type="ECO:0000313" key="3">
    <source>
        <dbReference type="Proteomes" id="UP000070133"/>
    </source>
</evidence>
<dbReference type="AlphaFoldDB" id="A0A139HP42"/>
<accession>A0A139HP42</accession>
<feature type="region of interest" description="Disordered" evidence="1">
    <location>
        <begin position="19"/>
        <end position="39"/>
    </location>
</feature>
<gene>
    <name evidence="2" type="ORF">AC578_41</name>
</gene>
<reference evidence="2 3" key="1">
    <citation type="submission" date="2015-07" db="EMBL/GenBank/DDBJ databases">
        <title>Comparative genomics of the Sigatoka disease complex on banana suggests a link between parallel evolutionary changes in Pseudocercospora fijiensis and Pseudocercospora eumusae and increased virulence on the banana host.</title>
        <authorList>
            <person name="Chang T.-C."/>
            <person name="Salvucci A."/>
            <person name="Crous P.W."/>
            <person name="Stergiopoulos I."/>
        </authorList>
    </citation>
    <scope>NUCLEOTIDE SEQUENCE [LARGE SCALE GENOMIC DNA]</scope>
    <source>
        <strain evidence="2 3">CBS 114824</strain>
    </source>
</reference>
<dbReference type="OrthoDB" id="333024at2759"/>
<keyword evidence="3" id="KW-1185">Reference proteome</keyword>
<dbReference type="EMBL" id="LFZN01000023">
    <property type="protein sequence ID" value="KXT04151.1"/>
    <property type="molecule type" value="Genomic_DNA"/>
</dbReference>
<proteinExistence type="predicted"/>
<name>A0A139HP42_9PEZI</name>